<evidence type="ECO:0000313" key="1">
    <source>
        <dbReference type="EMBL" id="KAF5738779.1"/>
    </source>
</evidence>
<dbReference type="InParanoid" id="A0A7J7CXV9"/>
<dbReference type="EMBL" id="JAAARO010000013">
    <property type="protein sequence ID" value="KAF5738779.1"/>
    <property type="molecule type" value="Genomic_DNA"/>
</dbReference>
<name>A0A7J7CXV9_TRIWF</name>
<gene>
    <name evidence="1" type="ORF">HS088_TW13G01680</name>
</gene>
<dbReference type="AlphaFoldDB" id="A0A7J7CXV9"/>
<protein>
    <submittedName>
        <fullName evidence="1">Uncharacterized protein</fullName>
    </submittedName>
</protein>
<comment type="caution">
    <text evidence="1">The sequence shown here is derived from an EMBL/GenBank/DDBJ whole genome shotgun (WGS) entry which is preliminary data.</text>
</comment>
<proteinExistence type="predicted"/>
<organism evidence="1 2">
    <name type="scientific">Tripterygium wilfordii</name>
    <name type="common">Thunder God vine</name>
    <dbReference type="NCBI Taxonomy" id="458696"/>
    <lineage>
        <taxon>Eukaryota</taxon>
        <taxon>Viridiplantae</taxon>
        <taxon>Streptophyta</taxon>
        <taxon>Embryophyta</taxon>
        <taxon>Tracheophyta</taxon>
        <taxon>Spermatophyta</taxon>
        <taxon>Magnoliopsida</taxon>
        <taxon>eudicotyledons</taxon>
        <taxon>Gunneridae</taxon>
        <taxon>Pentapetalae</taxon>
        <taxon>rosids</taxon>
        <taxon>fabids</taxon>
        <taxon>Celastrales</taxon>
        <taxon>Celastraceae</taxon>
        <taxon>Tripterygium</taxon>
    </lineage>
</organism>
<keyword evidence="2" id="KW-1185">Reference proteome</keyword>
<dbReference type="Proteomes" id="UP000593562">
    <property type="component" value="Unassembled WGS sequence"/>
</dbReference>
<evidence type="ECO:0000313" key="2">
    <source>
        <dbReference type="Proteomes" id="UP000593562"/>
    </source>
</evidence>
<accession>A0A7J7CXV9</accession>
<reference evidence="1 2" key="1">
    <citation type="journal article" date="2020" name="Nat. Commun.">
        <title>Genome of Tripterygium wilfordii and identification of cytochrome P450 involved in triptolide biosynthesis.</title>
        <authorList>
            <person name="Tu L."/>
            <person name="Su P."/>
            <person name="Zhang Z."/>
            <person name="Gao L."/>
            <person name="Wang J."/>
            <person name="Hu T."/>
            <person name="Zhou J."/>
            <person name="Zhang Y."/>
            <person name="Zhao Y."/>
            <person name="Liu Y."/>
            <person name="Song Y."/>
            <person name="Tong Y."/>
            <person name="Lu Y."/>
            <person name="Yang J."/>
            <person name="Xu C."/>
            <person name="Jia M."/>
            <person name="Peters R.J."/>
            <person name="Huang L."/>
            <person name="Gao W."/>
        </authorList>
    </citation>
    <scope>NUCLEOTIDE SEQUENCE [LARGE SCALE GENOMIC DNA]</scope>
    <source>
        <strain evidence="2">cv. XIE 37</strain>
        <tissue evidence="1">Leaf</tissue>
    </source>
</reference>
<sequence length="145" mass="16916">MKKRRLRKMRRSCGRPVAQQFGQSTMTMRMKMEKAVMTGRTKTTKGTAMKRLKGGWKKVEEMDLKCRISLKTAVVLILLVMAWNDYPQDIHITDPYMVEMVNLNYCRLIPKLPAVEIFAHYNIHHENWASNVCTRYKLLALNVGL</sequence>